<feature type="transmembrane region" description="Helical" evidence="9">
    <location>
        <begin position="12"/>
        <end position="34"/>
    </location>
</feature>
<feature type="transmembrane region" description="Helical" evidence="9">
    <location>
        <begin position="79"/>
        <end position="102"/>
    </location>
</feature>
<evidence type="ECO:0000259" key="10">
    <source>
        <dbReference type="PROSITE" id="PS50109"/>
    </source>
</evidence>
<dbReference type="PRINTS" id="PR00344">
    <property type="entry name" value="BCTRLSENSOR"/>
</dbReference>
<dbReference type="EMBL" id="JAERQG010000001">
    <property type="protein sequence ID" value="MBL0763740.1"/>
    <property type="molecule type" value="Genomic_DNA"/>
</dbReference>
<dbReference type="InterPro" id="IPR003594">
    <property type="entry name" value="HATPase_dom"/>
</dbReference>
<evidence type="ECO:0000256" key="5">
    <source>
        <dbReference type="ARBA" id="ARBA00022741"/>
    </source>
</evidence>
<keyword evidence="12" id="KW-1185">Reference proteome</keyword>
<evidence type="ECO:0000256" key="7">
    <source>
        <dbReference type="ARBA" id="ARBA00022840"/>
    </source>
</evidence>
<keyword evidence="7" id="KW-0067">ATP-binding</keyword>
<dbReference type="CDD" id="cd00075">
    <property type="entry name" value="HATPase"/>
    <property type="match status" value="1"/>
</dbReference>
<dbReference type="GO" id="GO:0007234">
    <property type="term" value="P:osmosensory signaling via phosphorelay pathway"/>
    <property type="evidence" value="ECO:0007669"/>
    <property type="project" value="TreeGrafter"/>
</dbReference>
<dbReference type="GO" id="GO:0000156">
    <property type="term" value="F:phosphorelay response regulator activity"/>
    <property type="evidence" value="ECO:0007669"/>
    <property type="project" value="TreeGrafter"/>
</dbReference>
<evidence type="ECO:0000256" key="1">
    <source>
        <dbReference type="ARBA" id="ARBA00000085"/>
    </source>
</evidence>
<dbReference type="InterPro" id="IPR003661">
    <property type="entry name" value="HisK_dim/P_dom"/>
</dbReference>
<protein>
    <recommendedName>
        <fullName evidence="2">histidine kinase</fullName>
        <ecNumber evidence="2">2.7.13.3</ecNumber>
    </recommendedName>
</protein>
<dbReference type="Proteomes" id="UP000642920">
    <property type="component" value="Unassembled WGS sequence"/>
</dbReference>
<name>A0A937A7S1_9BACT</name>
<feature type="transmembrane region" description="Helical" evidence="9">
    <location>
        <begin position="215"/>
        <end position="235"/>
    </location>
</feature>
<feature type="transmembrane region" description="Helical" evidence="9">
    <location>
        <begin position="178"/>
        <end position="195"/>
    </location>
</feature>
<keyword evidence="9" id="KW-1133">Transmembrane helix</keyword>
<dbReference type="InterPro" id="IPR036890">
    <property type="entry name" value="HATPase_C_sf"/>
</dbReference>
<evidence type="ECO:0000256" key="4">
    <source>
        <dbReference type="ARBA" id="ARBA00022679"/>
    </source>
</evidence>
<dbReference type="Gene3D" id="1.10.287.130">
    <property type="match status" value="1"/>
</dbReference>
<dbReference type="PROSITE" id="PS50109">
    <property type="entry name" value="HIS_KIN"/>
    <property type="match status" value="1"/>
</dbReference>
<dbReference type="Gene3D" id="3.30.565.10">
    <property type="entry name" value="Histidine kinase-like ATPase, C-terminal domain"/>
    <property type="match status" value="1"/>
</dbReference>
<keyword evidence="8" id="KW-0902">Two-component regulatory system</keyword>
<comment type="caution">
    <text evidence="11">The sequence shown here is derived from an EMBL/GenBank/DDBJ whole genome shotgun (WGS) entry which is preliminary data.</text>
</comment>
<dbReference type="GO" id="GO:0000155">
    <property type="term" value="F:phosphorelay sensor kinase activity"/>
    <property type="evidence" value="ECO:0007669"/>
    <property type="project" value="InterPro"/>
</dbReference>
<dbReference type="SMART" id="SM00388">
    <property type="entry name" value="HisKA"/>
    <property type="match status" value="1"/>
</dbReference>
<keyword evidence="9" id="KW-0812">Transmembrane</keyword>
<keyword evidence="6 11" id="KW-0418">Kinase</keyword>
<feature type="transmembrane region" description="Helical" evidence="9">
    <location>
        <begin position="114"/>
        <end position="134"/>
    </location>
</feature>
<comment type="catalytic activity">
    <reaction evidence="1">
        <text>ATP + protein L-histidine = ADP + protein N-phospho-L-histidine.</text>
        <dbReference type="EC" id="2.7.13.3"/>
    </reaction>
</comment>
<dbReference type="PANTHER" id="PTHR42878:SF7">
    <property type="entry name" value="SENSOR HISTIDINE KINASE GLRK"/>
    <property type="match status" value="1"/>
</dbReference>
<proteinExistence type="predicted"/>
<feature type="domain" description="Histidine kinase" evidence="10">
    <location>
        <begin position="255"/>
        <end position="467"/>
    </location>
</feature>
<evidence type="ECO:0000256" key="2">
    <source>
        <dbReference type="ARBA" id="ARBA00012438"/>
    </source>
</evidence>
<keyword evidence="9" id="KW-0472">Membrane</keyword>
<dbReference type="InterPro" id="IPR004358">
    <property type="entry name" value="Sig_transdc_His_kin-like_C"/>
</dbReference>
<dbReference type="SUPFAM" id="SSF47384">
    <property type="entry name" value="Homodimeric domain of signal transducing histidine kinase"/>
    <property type="match status" value="1"/>
</dbReference>
<dbReference type="Pfam" id="PF02518">
    <property type="entry name" value="HATPase_c"/>
    <property type="match status" value="1"/>
</dbReference>
<dbReference type="InterPro" id="IPR005467">
    <property type="entry name" value="His_kinase_dom"/>
</dbReference>
<evidence type="ECO:0000256" key="9">
    <source>
        <dbReference type="SAM" id="Phobius"/>
    </source>
</evidence>
<gene>
    <name evidence="11" type="ORF">JKP34_00665</name>
</gene>
<evidence type="ECO:0000256" key="8">
    <source>
        <dbReference type="ARBA" id="ARBA00023012"/>
    </source>
</evidence>
<dbReference type="InterPro" id="IPR036097">
    <property type="entry name" value="HisK_dim/P_sf"/>
</dbReference>
<reference evidence="11" key="1">
    <citation type="submission" date="2021-01" db="EMBL/GenBank/DDBJ databases">
        <title>Marivirga sp. nov., isolated from intertidal surface sediments.</title>
        <authorList>
            <person name="Zhang M."/>
        </authorList>
    </citation>
    <scope>NUCLEOTIDE SEQUENCE</scope>
    <source>
        <strain evidence="11">SM1354</strain>
    </source>
</reference>
<sequence length="476" mass="55148">MIDQKFIFEYFLNVTNVFVAHLMWGVAISLILWYFHSLYQRKHLKLWSLSWLAYSFYLTFAFSALYFADAEGPNFLQLLFTFLYTMAAFAQVFWLLNGAYNLIQKKSLSNKWEFLIYGLVIVISLLTTQLYLFFDDSQVIYSFIIPFGLKSLIVGIAFILAGIIIMRVGRKDKTVGKKLLWISFVLYGFENLHYLRGVFEMFIDDSHMFEIGYLYGSIDFLLLALIGIGMIIWLLEDERTTLEKTNRELDSFLYSTSHDLRAPVASLLGLINLAKHDIKEDQGKQYVTMMEERVKKLDHIFSDILNYSRNIKTEIKPVVFRLGEIIDDVIADVKFNEGADSIRLDFEEQLHHILKTDYYQLKVVLSNLISNAVKYHDNNKRDQWIAVRFERLDRDVQITIADNGKGIHPESQHKVFDMFYRASSEAEGSGLGLFIVKQALEKINGQIRLNSEIGEGSEFKIIIHDAAVKPLNTKNA</sequence>
<dbReference type="CDD" id="cd00082">
    <property type="entry name" value="HisKA"/>
    <property type="match status" value="1"/>
</dbReference>
<dbReference type="SMART" id="SM00387">
    <property type="entry name" value="HATPase_c"/>
    <property type="match status" value="1"/>
</dbReference>
<dbReference type="GO" id="GO:0005524">
    <property type="term" value="F:ATP binding"/>
    <property type="evidence" value="ECO:0007669"/>
    <property type="project" value="UniProtKB-KW"/>
</dbReference>
<dbReference type="PANTHER" id="PTHR42878">
    <property type="entry name" value="TWO-COMPONENT HISTIDINE KINASE"/>
    <property type="match status" value="1"/>
</dbReference>
<dbReference type="SUPFAM" id="SSF55874">
    <property type="entry name" value="ATPase domain of HSP90 chaperone/DNA topoisomerase II/histidine kinase"/>
    <property type="match status" value="1"/>
</dbReference>
<dbReference type="GO" id="GO:0030295">
    <property type="term" value="F:protein kinase activator activity"/>
    <property type="evidence" value="ECO:0007669"/>
    <property type="project" value="TreeGrafter"/>
</dbReference>
<organism evidence="11 12">
    <name type="scientific">Marivirga atlantica</name>
    <dbReference type="NCBI Taxonomy" id="1548457"/>
    <lineage>
        <taxon>Bacteria</taxon>
        <taxon>Pseudomonadati</taxon>
        <taxon>Bacteroidota</taxon>
        <taxon>Cytophagia</taxon>
        <taxon>Cytophagales</taxon>
        <taxon>Marivirgaceae</taxon>
        <taxon>Marivirga</taxon>
    </lineage>
</organism>
<dbReference type="RefSeq" id="WP_201916663.1">
    <property type="nucleotide sequence ID" value="NZ_JAERQG010000001.1"/>
</dbReference>
<feature type="transmembrane region" description="Helical" evidence="9">
    <location>
        <begin position="140"/>
        <end position="166"/>
    </location>
</feature>
<evidence type="ECO:0000313" key="12">
    <source>
        <dbReference type="Proteomes" id="UP000642920"/>
    </source>
</evidence>
<dbReference type="Pfam" id="PF00512">
    <property type="entry name" value="HisKA"/>
    <property type="match status" value="1"/>
</dbReference>
<accession>A0A937A7S1</accession>
<dbReference type="InterPro" id="IPR050351">
    <property type="entry name" value="BphY/WalK/GraS-like"/>
</dbReference>
<evidence type="ECO:0000313" key="11">
    <source>
        <dbReference type="EMBL" id="MBL0763740.1"/>
    </source>
</evidence>
<evidence type="ECO:0000256" key="6">
    <source>
        <dbReference type="ARBA" id="ARBA00022777"/>
    </source>
</evidence>
<keyword evidence="3" id="KW-0597">Phosphoprotein</keyword>
<keyword evidence="5" id="KW-0547">Nucleotide-binding</keyword>
<evidence type="ECO:0000256" key="3">
    <source>
        <dbReference type="ARBA" id="ARBA00022553"/>
    </source>
</evidence>
<dbReference type="EC" id="2.7.13.3" evidence="2"/>
<feature type="transmembrane region" description="Helical" evidence="9">
    <location>
        <begin position="46"/>
        <end position="67"/>
    </location>
</feature>
<dbReference type="AlphaFoldDB" id="A0A937A7S1"/>
<keyword evidence="4" id="KW-0808">Transferase</keyword>